<feature type="compositionally biased region" description="Polar residues" evidence="1">
    <location>
        <begin position="607"/>
        <end position="617"/>
    </location>
</feature>
<dbReference type="GO" id="GO:0016887">
    <property type="term" value="F:ATP hydrolysis activity"/>
    <property type="evidence" value="ECO:0007669"/>
    <property type="project" value="InterPro"/>
</dbReference>
<protein>
    <submittedName>
        <fullName evidence="4">Bacteriophage tail assembly protein</fullName>
    </submittedName>
</protein>
<dbReference type="InterPro" id="IPR008866">
    <property type="entry name" value="Phage_lambda_GpA-like"/>
</dbReference>
<comment type="caution">
    <text evidence="4">The sequence shown here is derived from an EMBL/GenBank/DDBJ whole genome shotgun (WGS) entry which is preliminary data.</text>
</comment>
<feature type="compositionally biased region" description="Basic and acidic residues" evidence="1">
    <location>
        <begin position="619"/>
        <end position="628"/>
    </location>
</feature>
<proteinExistence type="inferred from homology"/>
<dbReference type="InterPro" id="IPR051220">
    <property type="entry name" value="TFA_Chaperone"/>
</dbReference>
<reference evidence="4" key="1">
    <citation type="submission" date="2018-11" db="EMBL/GenBank/DDBJ databases">
        <authorList>
            <person name="Onetto C."/>
        </authorList>
    </citation>
    <scope>NUCLEOTIDE SEQUENCE [LARGE SCALE GENOMIC DNA]</scope>
</reference>
<dbReference type="AlphaFoldDB" id="A0A564WH44"/>
<dbReference type="Pfam" id="PF05876">
    <property type="entry name" value="GpA_ATPase"/>
    <property type="match status" value="1"/>
</dbReference>
<evidence type="ECO:0000313" key="5">
    <source>
        <dbReference type="Proteomes" id="UP000326641"/>
    </source>
</evidence>
<dbReference type="EMBL" id="UXAT02000052">
    <property type="protein sequence ID" value="VUX47797.1"/>
    <property type="molecule type" value="Genomic_DNA"/>
</dbReference>
<dbReference type="InterPro" id="IPR027417">
    <property type="entry name" value="P-loop_NTPase"/>
</dbReference>
<dbReference type="Proteomes" id="UP000326641">
    <property type="component" value="Unassembled WGS sequence"/>
</dbReference>
<evidence type="ECO:0000259" key="3">
    <source>
        <dbReference type="Pfam" id="PF20454"/>
    </source>
</evidence>
<dbReference type="Pfam" id="PF20454">
    <property type="entry name" value="GpA_nuclease"/>
    <property type="match status" value="1"/>
</dbReference>
<evidence type="ECO:0000259" key="2">
    <source>
        <dbReference type="Pfam" id="PF05876"/>
    </source>
</evidence>
<organism evidence="4 5">
    <name type="scientific">Candidatus Defluviicoccus seviourii</name>
    <dbReference type="NCBI Taxonomy" id="2565273"/>
    <lineage>
        <taxon>Bacteria</taxon>
        <taxon>Pseudomonadati</taxon>
        <taxon>Pseudomonadota</taxon>
        <taxon>Alphaproteobacteria</taxon>
        <taxon>Rhodospirillales</taxon>
        <taxon>Rhodospirillaceae</taxon>
        <taxon>Defluviicoccus</taxon>
    </lineage>
</organism>
<feature type="domain" description="Phage terminase large subunit GpA ATPase" evidence="2">
    <location>
        <begin position="41"/>
        <end position="291"/>
    </location>
</feature>
<dbReference type="PANTHER" id="PTHR34413">
    <property type="entry name" value="PROPHAGE TAIL FIBER ASSEMBLY PROTEIN HOMOLOG TFAE-RELATED-RELATED"/>
    <property type="match status" value="1"/>
</dbReference>
<evidence type="ECO:0000313" key="4">
    <source>
        <dbReference type="EMBL" id="VUX47797.1"/>
    </source>
</evidence>
<keyword evidence="5" id="KW-1185">Reference proteome</keyword>
<evidence type="ECO:0000256" key="1">
    <source>
        <dbReference type="SAM" id="MobiDB-lite"/>
    </source>
</evidence>
<dbReference type="PANTHER" id="PTHR34413:SF2">
    <property type="entry name" value="PROPHAGE TAIL FIBER ASSEMBLY PROTEIN HOMOLOG TFAE-RELATED"/>
    <property type="match status" value="1"/>
</dbReference>
<dbReference type="HAMAP" id="MF_04144">
    <property type="entry name" value="TERL_LAMBDA"/>
    <property type="match status" value="1"/>
</dbReference>
<feature type="region of interest" description="Disordered" evidence="1">
    <location>
        <begin position="600"/>
        <end position="653"/>
    </location>
</feature>
<dbReference type="GO" id="GO:0005524">
    <property type="term" value="F:ATP binding"/>
    <property type="evidence" value="ECO:0007669"/>
    <property type="project" value="InterPro"/>
</dbReference>
<dbReference type="InterPro" id="IPR046453">
    <property type="entry name" value="GpA_ATPase"/>
</dbReference>
<sequence length="653" mass="74079">MEAYQFKKTLLTTIKRVFQPRQNLSVSQWADRNRVLPVIAAERGKWRTERTPYLREPMDLVTDPSVSRITLCWGAQLGKTELLINTLLYYVVNDPCPMIMVQPTSGEARKFSKRRLAELVDDMPFLANYFRTGRADQIEHKKFYGGDLLIVSARSGSALRGQMAKILFLDEVDGYPAVVITSQKGQDEGSPVDLVMKRTTTFPGRKIIMTSTPTYVDGLMDQAFKQSDQRYYYVTCPNCSTEQHWTWERVIWDKDTNGDHLPLTARIVCSSGCGHEWHNSDRYQAIRDGEWRATKPFNGHAGYHLNALYSPWVSLTEMVTDFLSAKAQGTIKSFQNTRLALPWTEPTTPITDIHDLKLRAERYTPSTIPSGVVYITAGIDVQGNRIEGELLGWGANDETWSIDYFVIPGNTLEQPVWDQLSDVLTQKLVREDGVPLTVRLAAIDMGYAESQIKPKINLIKRRNRLNILLVRGASAVTAPITAPRLLASGICMVNPSLIKDRLQELLLITEDGGGSTPGYCHFPEHYDSTYYEQLLSEKPTTTYKMGVPVRRWILVKGNKKQIRNEALDCRVYAMAARLHMNLNVDREEERNQQSVRVAVESDKTKDAMTTTQKQSLETKILKEREANRRKSPSSGGFGGPNFDGYSPFGRRRF</sequence>
<feature type="domain" description="Terminase large subunit GpA endonuclease" evidence="3">
    <location>
        <begin position="300"/>
        <end position="583"/>
    </location>
</feature>
<dbReference type="Gene3D" id="3.40.50.300">
    <property type="entry name" value="P-loop containing nucleotide triphosphate hydrolases"/>
    <property type="match status" value="1"/>
</dbReference>
<dbReference type="GO" id="GO:0004519">
    <property type="term" value="F:endonuclease activity"/>
    <property type="evidence" value="ECO:0007669"/>
    <property type="project" value="InterPro"/>
</dbReference>
<gene>
    <name evidence="4" type="ORF">DF3PA_70118</name>
</gene>
<dbReference type="InterPro" id="IPR046454">
    <property type="entry name" value="GpA_endonuclease"/>
</dbReference>
<name>A0A564WH44_9PROT</name>
<accession>A0A564WH44</accession>